<evidence type="ECO:0000313" key="10">
    <source>
        <dbReference type="Proteomes" id="UP000029096"/>
    </source>
</evidence>
<evidence type="ECO:0000256" key="6">
    <source>
        <dbReference type="ARBA" id="ARBA00023268"/>
    </source>
</evidence>
<keyword evidence="9" id="KW-0436">Ligase</keyword>
<dbReference type="PANTHER" id="PTHR30621:SF0">
    <property type="entry name" value="BIFUNCTIONAL GLUTAMINE SYNTHETASE ADENYLYLTRANSFERASE_ADENYLYL-REMOVING ENZYME"/>
    <property type="match status" value="1"/>
</dbReference>
<dbReference type="SUPFAM" id="SSF81593">
    <property type="entry name" value="Nucleotidyltransferase substrate binding subunit/domain"/>
    <property type="match status" value="2"/>
</dbReference>
<protein>
    <submittedName>
        <fullName evidence="9">Glutamate-ammonia-ligase adenylyltransferase</fullName>
        <ecNumber evidence="9">2.7.7.42</ecNumber>
    </submittedName>
</protein>
<evidence type="ECO:0000259" key="7">
    <source>
        <dbReference type="Pfam" id="PF03710"/>
    </source>
</evidence>
<keyword evidence="10" id="KW-1185">Reference proteome</keyword>
<dbReference type="InterPro" id="IPR013546">
    <property type="entry name" value="PII_UdlTrfase/GS_AdlTrfase"/>
</dbReference>
<evidence type="ECO:0000313" key="9">
    <source>
        <dbReference type="EMBL" id="KFI46722.1"/>
    </source>
</evidence>
<keyword evidence="2 9" id="KW-0548">Nucleotidyltransferase</keyword>
<dbReference type="Pfam" id="PF08335">
    <property type="entry name" value="GlnD_UR_UTase"/>
    <property type="match status" value="2"/>
</dbReference>
<dbReference type="CDD" id="cd05401">
    <property type="entry name" value="NT_GlnE_GlnD_like"/>
    <property type="match status" value="1"/>
</dbReference>
<proteinExistence type="predicted"/>
<dbReference type="Pfam" id="PF03710">
    <property type="entry name" value="GlnE"/>
    <property type="match status" value="3"/>
</dbReference>
<evidence type="ECO:0000256" key="1">
    <source>
        <dbReference type="ARBA" id="ARBA00022679"/>
    </source>
</evidence>
<dbReference type="RefSeq" id="WP_033520246.1">
    <property type="nucleotide sequence ID" value="NZ_JGYP01000001.1"/>
</dbReference>
<evidence type="ECO:0000256" key="2">
    <source>
        <dbReference type="ARBA" id="ARBA00022695"/>
    </source>
</evidence>
<comment type="caution">
    <text evidence="9">The sequence shown here is derived from an EMBL/GenBank/DDBJ whole genome shotgun (WGS) entry which is preliminary data.</text>
</comment>
<feature type="domain" description="PII-uridylyltransferase/Glutamine-synthetase adenylyltransferase" evidence="8">
    <location>
        <begin position="388"/>
        <end position="483"/>
    </location>
</feature>
<keyword evidence="4" id="KW-0067">ATP-binding</keyword>
<dbReference type="Gene3D" id="3.30.460.10">
    <property type="entry name" value="Beta Polymerase, domain 2"/>
    <property type="match status" value="2"/>
</dbReference>
<dbReference type="PANTHER" id="PTHR30621">
    <property type="entry name" value="GLUTAMINE SYNTHETASE ADENYLYLTRANSFERASE"/>
    <property type="match status" value="1"/>
</dbReference>
<dbReference type="AlphaFoldDB" id="A0A086ZJM2"/>
<keyword evidence="6" id="KW-0511">Multifunctional enzyme</keyword>
<dbReference type="EC" id="2.7.7.42" evidence="9"/>
<evidence type="ECO:0000256" key="3">
    <source>
        <dbReference type="ARBA" id="ARBA00022741"/>
    </source>
</evidence>
<feature type="domain" description="Glutamate-ammonia ligase adenylyltransferase repeated" evidence="7">
    <location>
        <begin position="83"/>
        <end position="247"/>
    </location>
</feature>
<dbReference type="InterPro" id="IPR043519">
    <property type="entry name" value="NT_sf"/>
</dbReference>
<evidence type="ECO:0000256" key="5">
    <source>
        <dbReference type="ARBA" id="ARBA00022842"/>
    </source>
</evidence>
<evidence type="ECO:0000256" key="4">
    <source>
        <dbReference type="ARBA" id="ARBA00022840"/>
    </source>
</evidence>
<dbReference type="STRING" id="1437606.BBOH_0194"/>
<dbReference type="Proteomes" id="UP000029096">
    <property type="component" value="Unassembled WGS sequence"/>
</dbReference>
<sequence length="1083" mass="119630">MNDSRDMPSSSLIHAGLRDLDAARACFDRLADHGFERSHFQTLLAALGRACDADTAVMHLVQIVDLLDDQCRTALADDQAASTRLVGVLGASDAMGRLMLADPAIAWAAAFDTCASHAYTRGQRIDRMRQTVSARSFTLAEATEVLRRDYYLQLAAIMAQDVEADDPVVVQPAISRKLSDLADAALEAALSIAKAQVPEGQRCRFAVIGMGKLGARELNYVSDVDLIYVVEPVRPTLVPDGSYKLQTTDAATRHDVSQDLRTERVSSVSGDPGVPELSTAELTLVGTRIATTLQKICQSVIAGVTMPPLWQIDGGLRPEGKDGPLVRTLTSHKTYYETWADDWEFQALLKARAVAGDKALGGEYEAMAKPFVWTASQRPNFVTDCQRMRTRVEEGIPPALRDREIKLGRGGLRDVEFTVQMLQLVHGRSDESLRGRGTLETLRALADGGYVSRLQAARLDEDYRFERVLEHRQQMWGLKRTHLFADLGGQTNTGGLDSVRRLDAKALSGNAELTRLARAFGLLPDCLVERYDATRREVRRLHTDIYYRPMLSITSSLDDEEVMLSEKATKERFASIGFADPDAAMRHVKALTSGLSRAAKINRIILPSVLQWLSEGQDPDMGLLQWRKLEENFGGGSPYLGFLRDSPLAARRLCRILSDSRILGDALGKSIESVNWLGDDEKLKVRSRESLDTRAVGAVERYAGDTKSFATSLRAMRRQEIERIGLGWTCDVVDQRASLTGMTDVYDSVIDAALTWSVNRQIERMGLDAAPAQIAVIGMGRYGGREVNFSSDADVILLYRPMDPQRLGCVRAGEDAVGGQRPDVSPALDAQAAVFARHVVADLREVLQGPVSVEAGIDLDLGLRPEGRSGPLIRSFSSCRQYYTSWFSTWERQALLRARFAAGSETLAKDFLMRLADPLRYMDRALTEDEIAEIRKLKARMESERLPRGVARNRHLKLGTGGLSDVEWTVQLLQLEHAGVNPGLRVTSTLAALAQLERLGIVVHEDATVLREAWTKLTAARNGNYLWSGRASQADVLPSDLDALSGVATFLGYDPNSGQYFENDLTAVMRRCREVAERLFYGR</sequence>
<dbReference type="SUPFAM" id="SSF81301">
    <property type="entry name" value="Nucleotidyltransferase"/>
    <property type="match status" value="3"/>
</dbReference>
<keyword evidence="5" id="KW-0460">Magnesium</keyword>
<evidence type="ECO:0000259" key="8">
    <source>
        <dbReference type="Pfam" id="PF08335"/>
    </source>
</evidence>
<keyword evidence="1 9" id="KW-0808">Transferase</keyword>
<reference evidence="9 10" key="1">
    <citation type="submission" date="2014-03" db="EMBL/GenBank/DDBJ databases">
        <title>Genomics of Bifidobacteria.</title>
        <authorList>
            <person name="Ventura M."/>
            <person name="Milani C."/>
            <person name="Lugli G.A."/>
        </authorList>
    </citation>
    <scope>NUCLEOTIDE SEQUENCE [LARGE SCALE GENOMIC DNA]</scope>
    <source>
        <strain evidence="9 10">DSM 22767</strain>
    </source>
</reference>
<accession>A0A086ZJM2</accession>
<dbReference type="eggNOG" id="COG1391">
    <property type="taxonomic scope" value="Bacteria"/>
</dbReference>
<keyword evidence="3" id="KW-0547">Nucleotide-binding</keyword>
<dbReference type="Gene3D" id="1.20.120.330">
    <property type="entry name" value="Nucleotidyltransferases domain 2"/>
    <property type="match status" value="2"/>
</dbReference>
<organism evidence="9 10">
    <name type="scientific">Bifidobacterium bohemicum DSM 22767</name>
    <dbReference type="NCBI Taxonomy" id="1437606"/>
    <lineage>
        <taxon>Bacteria</taxon>
        <taxon>Bacillati</taxon>
        <taxon>Actinomycetota</taxon>
        <taxon>Actinomycetes</taxon>
        <taxon>Bifidobacteriales</taxon>
        <taxon>Bifidobacteriaceae</taxon>
        <taxon>Bifidobacterium</taxon>
    </lineage>
</organism>
<dbReference type="NCBIfam" id="NF010707">
    <property type="entry name" value="PRK14109.1"/>
    <property type="match status" value="1"/>
</dbReference>
<feature type="domain" description="Glutamate-ammonia ligase adenylyltransferase repeated" evidence="7">
    <location>
        <begin position="294"/>
        <end position="363"/>
    </location>
</feature>
<dbReference type="GO" id="GO:0016874">
    <property type="term" value="F:ligase activity"/>
    <property type="evidence" value="ECO:0007669"/>
    <property type="project" value="UniProtKB-KW"/>
</dbReference>
<dbReference type="InterPro" id="IPR005190">
    <property type="entry name" value="GlnE_rpt_dom"/>
</dbReference>
<dbReference type="GO" id="GO:0005524">
    <property type="term" value="F:ATP binding"/>
    <property type="evidence" value="ECO:0007669"/>
    <property type="project" value="UniProtKB-KW"/>
</dbReference>
<name>A0A086ZJM2_9BIFI</name>
<dbReference type="InterPro" id="IPR023057">
    <property type="entry name" value="GlnE"/>
</dbReference>
<feature type="domain" description="PII-uridylyltransferase/Glutamine-synthetase adenylyltransferase" evidence="8">
    <location>
        <begin position="936"/>
        <end position="1080"/>
    </location>
</feature>
<gene>
    <name evidence="9" type="ORF">BBOH_0194</name>
</gene>
<dbReference type="GO" id="GO:0008882">
    <property type="term" value="F:[glutamate-ammonia-ligase] adenylyltransferase activity"/>
    <property type="evidence" value="ECO:0007669"/>
    <property type="project" value="UniProtKB-EC"/>
</dbReference>
<dbReference type="EMBL" id="JGYP01000001">
    <property type="protein sequence ID" value="KFI46722.1"/>
    <property type="molecule type" value="Genomic_DNA"/>
</dbReference>
<dbReference type="GO" id="GO:0000820">
    <property type="term" value="P:regulation of glutamine family amino acid metabolic process"/>
    <property type="evidence" value="ECO:0007669"/>
    <property type="project" value="TreeGrafter"/>
</dbReference>
<dbReference type="OrthoDB" id="9759366at2"/>
<feature type="domain" description="Glutamate-ammonia ligase adenylyltransferase repeated" evidence="7">
    <location>
        <begin position="652"/>
        <end position="912"/>
    </location>
</feature>
<dbReference type="GO" id="GO:0005829">
    <property type="term" value="C:cytosol"/>
    <property type="evidence" value="ECO:0007669"/>
    <property type="project" value="TreeGrafter"/>
</dbReference>